<name>A0ABT5YKY4_9PROT</name>
<comment type="caution">
    <text evidence="4">Lacks conserved residue(s) required for the propagation of feature annotation.</text>
</comment>
<dbReference type="PANTHER" id="PTHR43213:SF5">
    <property type="entry name" value="BIFUNCTIONAL DTTP_UTP PYROPHOSPHATASE_METHYLTRANSFERASE PROTEIN-RELATED"/>
    <property type="match status" value="1"/>
</dbReference>
<dbReference type="PANTHER" id="PTHR43213">
    <property type="entry name" value="BIFUNCTIONAL DTTP/UTP PYROPHOSPHATASE/METHYLTRANSFERASE PROTEIN-RELATED"/>
    <property type="match status" value="1"/>
</dbReference>
<comment type="cofactor">
    <cofactor evidence="1 4">
        <name>a divalent metal cation</name>
        <dbReference type="ChEBI" id="CHEBI:60240"/>
    </cofactor>
</comment>
<sequence length="206" mass="21943">MTGLQQADAAPVVLASASDVRRRLLADAGLTVEVLAAPVDEAEVKASLAAEGASAAQAAETLAELKALAISRRRPGALVIGADQMLACEGRWFDKPESLEAAAEQLRALCGRRHSLFSGVCLLRDGQRLWHHTAEVRLTMRPFSEDFLQAYLQAAGTAVLSSVGAYHLEGLGAQLFQRVEGDYFSVLGLPLLPLLDILRAQGVLLS</sequence>
<organism evidence="5 6">
    <name type="scientific">Aquibaculum arenosum</name>
    <dbReference type="NCBI Taxonomy" id="3032591"/>
    <lineage>
        <taxon>Bacteria</taxon>
        <taxon>Pseudomonadati</taxon>
        <taxon>Pseudomonadota</taxon>
        <taxon>Alphaproteobacteria</taxon>
        <taxon>Rhodospirillales</taxon>
        <taxon>Rhodovibrionaceae</taxon>
        <taxon>Aquibaculum</taxon>
    </lineage>
</organism>
<keyword evidence="2 4" id="KW-0378">Hydrolase</keyword>
<comment type="similarity">
    <text evidence="4">Belongs to the Maf family.</text>
</comment>
<comment type="catalytic activity">
    <reaction evidence="4">
        <text>a 2'-deoxyribonucleoside 5'-triphosphate + H2O = a 2'-deoxyribonucleoside 5'-phosphate + diphosphate + H(+)</text>
        <dbReference type="Rhea" id="RHEA:44644"/>
        <dbReference type="ChEBI" id="CHEBI:15377"/>
        <dbReference type="ChEBI" id="CHEBI:15378"/>
        <dbReference type="ChEBI" id="CHEBI:33019"/>
        <dbReference type="ChEBI" id="CHEBI:61560"/>
        <dbReference type="ChEBI" id="CHEBI:65317"/>
        <dbReference type="EC" id="3.6.1.9"/>
    </reaction>
</comment>
<keyword evidence="6" id="KW-1185">Reference proteome</keyword>
<accession>A0ABT5YKY4</accession>
<dbReference type="Pfam" id="PF02545">
    <property type="entry name" value="Maf"/>
    <property type="match status" value="1"/>
</dbReference>
<evidence type="ECO:0000256" key="2">
    <source>
        <dbReference type="ARBA" id="ARBA00022801"/>
    </source>
</evidence>
<dbReference type="Gene3D" id="3.90.950.10">
    <property type="match status" value="1"/>
</dbReference>
<dbReference type="PIRSF" id="PIRSF006305">
    <property type="entry name" value="Maf"/>
    <property type="match status" value="1"/>
</dbReference>
<evidence type="ECO:0000256" key="4">
    <source>
        <dbReference type="HAMAP-Rule" id="MF_00528"/>
    </source>
</evidence>
<feature type="active site" description="Proton acceptor" evidence="4">
    <location>
        <position position="83"/>
    </location>
</feature>
<dbReference type="NCBIfam" id="TIGR00172">
    <property type="entry name" value="maf"/>
    <property type="match status" value="1"/>
</dbReference>
<protein>
    <recommendedName>
        <fullName evidence="4">Nucleoside triphosphate pyrophosphatase</fullName>
        <ecNumber evidence="4">3.6.1.9</ecNumber>
    </recommendedName>
    <alternativeName>
        <fullName evidence="4">Nucleotide pyrophosphatase</fullName>
        <shortName evidence="4">Nucleotide PPase</shortName>
    </alternativeName>
</protein>
<evidence type="ECO:0000313" key="5">
    <source>
        <dbReference type="EMBL" id="MDF2095593.1"/>
    </source>
</evidence>
<evidence type="ECO:0000313" key="6">
    <source>
        <dbReference type="Proteomes" id="UP001215503"/>
    </source>
</evidence>
<keyword evidence="3 4" id="KW-0546">Nucleotide metabolism</keyword>
<dbReference type="CDD" id="cd00555">
    <property type="entry name" value="Maf"/>
    <property type="match status" value="1"/>
</dbReference>
<comment type="catalytic activity">
    <reaction evidence="4">
        <text>a ribonucleoside 5'-triphosphate + H2O = a ribonucleoside 5'-phosphate + diphosphate + H(+)</text>
        <dbReference type="Rhea" id="RHEA:23996"/>
        <dbReference type="ChEBI" id="CHEBI:15377"/>
        <dbReference type="ChEBI" id="CHEBI:15378"/>
        <dbReference type="ChEBI" id="CHEBI:33019"/>
        <dbReference type="ChEBI" id="CHEBI:58043"/>
        <dbReference type="ChEBI" id="CHEBI:61557"/>
        <dbReference type="EC" id="3.6.1.9"/>
    </reaction>
</comment>
<dbReference type="Proteomes" id="UP001215503">
    <property type="component" value="Unassembled WGS sequence"/>
</dbReference>
<evidence type="ECO:0000256" key="1">
    <source>
        <dbReference type="ARBA" id="ARBA00001968"/>
    </source>
</evidence>
<keyword evidence="4" id="KW-0963">Cytoplasm</keyword>
<gene>
    <name evidence="5" type="ORF">P2G67_06355</name>
</gene>
<comment type="function">
    <text evidence="4">Nucleoside triphosphate pyrophosphatase. May have a dual role in cell division arrest and in preventing the incorporation of modified nucleotides into cellular nucleic acids.</text>
</comment>
<reference evidence="5 6" key="1">
    <citation type="submission" date="2023-03" db="EMBL/GenBank/DDBJ databases">
        <title>Fodinicurvata sp. CAU 1616 isolated from sea sendiment.</title>
        <authorList>
            <person name="Kim W."/>
        </authorList>
    </citation>
    <scope>NUCLEOTIDE SEQUENCE [LARGE SCALE GENOMIC DNA]</scope>
    <source>
        <strain evidence="5 6">CAU 1616</strain>
    </source>
</reference>
<comment type="caution">
    <text evidence="5">The sequence shown here is derived from an EMBL/GenBank/DDBJ whole genome shotgun (WGS) entry which is preliminary data.</text>
</comment>
<dbReference type="InterPro" id="IPR003697">
    <property type="entry name" value="Maf-like"/>
</dbReference>
<dbReference type="EMBL" id="JARHUD010000003">
    <property type="protein sequence ID" value="MDF2095593.1"/>
    <property type="molecule type" value="Genomic_DNA"/>
</dbReference>
<dbReference type="RefSeq" id="WP_275821168.1">
    <property type="nucleotide sequence ID" value="NZ_JARHUD010000003.1"/>
</dbReference>
<dbReference type="EC" id="3.6.1.9" evidence="4"/>
<evidence type="ECO:0000256" key="3">
    <source>
        <dbReference type="ARBA" id="ARBA00023080"/>
    </source>
</evidence>
<dbReference type="InterPro" id="IPR029001">
    <property type="entry name" value="ITPase-like_fam"/>
</dbReference>
<proteinExistence type="inferred from homology"/>
<dbReference type="HAMAP" id="MF_00528">
    <property type="entry name" value="Maf"/>
    <property type="match status" value="1"/>
</dbReference>
<dbReference type="SUPFAM" id="SSF52972">
    <property type="entry name" value="ITPase-like"/>
    <property type="match status" value="1"/>
</dbReference>
<comment type="subcellular location">
    <subcellularLocation>
        <location evidence="4">Cytoplasm</location>
    </subcellularLocation>
</comment>